<evidence type="ECO:0000256" key="4">
    <source>
        <dbReference type="ARBA" id="ARBA00022801"/>
    </source>
</evidence>
<protein>
    <submittedName>
        <fullName evidence="8">Glycosyl hydrolase YLR057W</fullName>
    </submittedName>
</protein>
<keyword evidence="7" id="KW-1133">Transmembrane helix</keyword>
<evidence type="ECO:0000256" key="5">
    <source>
        <dbReference type="ARBA" id="ARBA00023157"/>
    </source>
</evidence>
<dbReference type="SUPFAM" id="SSF48225">
    <property type="entry name" value="Seven-hairpin glycosidases"/>
    <property type="match status" value="1"/>
</dbReference>
<keyword evidence="9" id="KW-1185">Reference proteome</keyword>
<sequence>MFIKILIHLWRKCRSILLLLVTASILFYYTFENEIEHLNSFAYTDSLPLIQNSVAHNSQTNHASAKSNEEEVSKGLTDKSSINEKNKYFPILLETEDEAVQYQQENHIEKESFHPFHPFYERKAPIPYKQINIEYPKLNQITSIRANARFKDTLLERWIARLKKVEDFAELDLHSNASIVSTNFLLQSHNHDALTPVEIVPKLSHFDDPIEQRLWSSEILASVLSVLNQTNSEDHNNDVEIDTQSQYFRNLASKIGEMLLQSYDTPNNLPQIPFFWKSPIKNRYAFRRTKSSLLATNILEFLKLSHVTNDPQFDSVIQHILLSFSKSAKSFDIDYLVPAVVDASGCLPLSDERISKGEHLRESHVLKSIHKGKYIHCKVTKSLLPTHNAVDNVFVLDTIDLYLTIVKAYHLNNGNLYERKHTKISSVKTIMRSIKMLNETILFQPWLPSDSEDLLLPTSIKSKAHFDVLEDSNEVALGKEFLVSPEGAKLSSLFAISGMLFNDSSLIEQSKAITKGYYELYNLLGEIPDIVALDNKNDSTGPFEPLKKIELIKNSHYKLDTLALGVKLDKPSENKPKHYLFSEAYPYIPQIEDVDEERQCWKFHSWPFYVNYMKASSRPPFEFVESLIYLYKITEDYQWKLIGEDLMKRTDWSQLSIPDTGKMIRLLFALFDDNVSIDDYVINSEYNFMSRDFKFMPTYQRKYLTFQDLEDK</sequence>
<dbReference type="EMBL" id="CP015055">
    <property type="protein sequence ID" value="QGN14502.1"/>
    <property type="molecule type" value="Genomic_DNA"/>
</dbReference>
<accession>A0ABX6ERY7</accession>
<dbReference type="InterPro" id="IPR036026">
    <property type="entry name" value="Seven-hairpin_glycosidases"/>
</dbReference>
<comment type="pathway">
    <text evidence="2">Protein modification; protein glycosylation.</text>
</comment>
<dbReference type="InterPro" id="IPR012341">
    <property type="entry name" value="6hp_glycosidase-like_sf"/>
</dbReference>
<keyword evidence="7" id="KW-0812">Transmembrane</keyword>
<feature type="region of interest" description="Disordered" evidence="6">
    <location>
        <begin position="58"/>
        <end position="77"/>
    </location>
</feature>
<gene>
    <name evidence="8" type="primary">MNL2</name>
    <name evidence="8" type="ORF">FIM1_1163</name>
</gene>
<organism evidence="8 9">
    <name type="scientific">Kluyveromyces marxianus</name>
    <name type="common">Yeast</name>
    <name type="synonym">Candida kefyr</name>
    <dbReference type="NCBI Taxonomy" id="4911"/>
    <lineage>
        <taxon>Eukaryota</taxon>
        <taxon>Fungi</taxon>
        <taxon>Dikarya</taxon>
        <taxon>Ascomycota</taxon>
        <taxon>Saccharomycotina</taxon>
        <taxon>Saccharomycetes</taxon>
        <taxon>Saccharomycetales</taxon>
        <taxon>Saccharomycetaceae</taxon>
        <taxon>Kluyveromyces</taxon>
    </lineage>
</organism>
<dbReference type="Proteomes" id="UP000422736">
    <property type="component" value="Chromosome 2"/>
</dbReference>
<reference evidence="8 9" key="1">
    <citation type="submission" date="2016-03" db="EMBL/GenBank/DDBJ databases">
        <title>How can Kluyveromyces marxianus grow so fast - potential evolutionary course in Saccharomyces Complex revealed by comparative genomics.</title>
        <authorList>
            <person name="Mo W."/>
            <person name="Lu W."/>
            <person name="Yang X."/>
            <person name="Qi J."/>
            <person name="Lv H."/>
        </authorList>
    </citation>
    <scope>NUCLEOTIDE SEQUENCE [LARGE SCALE GENOMIC DNA]</scope>
    <source>
        <strain evidence="8 9">FIM1</strain>
    </source>
</reference>
<name>A0ABX6ERY7_KLUMA</name>
<feature type="transmembrane region" description="Helical" evidence="7">
    <location>
        <begin position="12"/>
        <end position="31"/>
    </location>
</feature>
<comment type="similarity">
    <text evidence="3">Belongs to the glycosyl hydrolase 47 family.</text>
</comment>
<evidence type="ECO:0000313" key="9">
    <source>
        <dbReference type="Proteomes" id="UP000422736"/>
    </source>
</evidence>
<evidence type="ECO:0000256" key="6">
    <source>
        <dbReference type="SAM" id="MobiDB-lite"/>
    </source>
</evidence>
<keyword evidence="7" id="KW-0472">Membrane</keyword>
<keyword evidence="4 8" id="KW-0378">Hydrolase</keyword>
<evidence type="ECO:0000313" key="8">
    <source>
        <dbReference type="EMBL" id="QGN14502.1"/>
    </source>
</evidence>
<dbReference type="InterPro" id="IPR050749">
    <property type="entry name" value="Glycosyl_Hydrolase_47"/>
</dbReference>
<dbReference type="InterPro" id="IPR001382">
    <property type="entry name" value="Glyco_hydro_47"/>
</dbReference>
<evidence type="ECO:0000256" key="7">
    <source>
        <dbReference type="SAM" id="Phobius"/>
    </source>
</evidence>
<proteinExistence type="inferred from homology"/>
<keyword evidence="5" id="KW-1015">Disulfide bond</keyword>
<dbReference type="Gene3D" id="1.50.10.10">
    <property type="match status" value="1"/>
</dbReference>
<dbReference type="Pfam" id="PF01532">
    <property type="entry name" value="Glyco_hydro_47"/>
    <property type="match status" value="1"/>
</dbReference>
<evidence type="ECO:0000256" key="1">
    <source>
        <dbReference type="ARBA" id="ARBA00001913"/>
    </source>
</evidence>
<evidence type="ECO:0000256" key="2">
    <source>
        <dbReference type="ARBA" id="ARBA00004922"/>
    </source>
</evidence>
<feature type="compositionally biased region" description="Basic and acidic residues" evidence="6">
    <location>
        <begin position="67"/>
        <end position="77"/>
    </location>
</feature>
<dbReference type="PANTHER" id="PTHR11742">
    <property type="entry name" value="MANNOSYL-OLIGOSACCHARIDE ALPHA-1,2-MANNOSIDASE-RELATED"/>
    <property type="match status" value="1"/>
</dbReference>
<comment type="cofactor">
    <cofactor evidence="1">
        <name>Ca(2+)</name>
        <dbReference type="ChEBI" id="CHEBI:29108"/>
    </cofactor>
</comment>
<dbReference type="PANTHER" id="PTHR11742:SF103">
    <property type="entry name" value="ENDOPLASMIC RETICULUM MANNOSIDASE MNL2-RELATED"/>
    <property type="match status" value="1"/>
</dbReference>
<dbReference type="GO" id="GO:0016787">
    <property type="term" value="F:hydrolase activity"/>
    <property type="evidence" value="ECO:0007669"/>
    <property type="project" value="UniProtKB-KW"/>
</dbReference>
<evidence type="ECO:0000256" key="3">
    <source>
        <dbReference type="ARBA" id="ARBA00007658"/>
    </source>
</evidence>